<evidence type="ECO:0000313" key="2">
    <source>
        <dbReference type="Proteomes" id="UP000283433"/>
    </source>
</evidence>
<name>A0A419S533_9SPHI</name>
<dbReference type="RefSeq" id="WP_120182155.1">
    <property type="nucleotide sequence ID" value="NZ_MBTA01000025.1"/>
</dbReference>
<gene>
    <name evidence="1" type="ORF">BCY91_06820</name>
</gene>
<dbReference type="EMBL" id="MBTA01000025">
    <property type="protein sequence ID" value="RKD15218.1"/>
    <property type="molecule type" value="Genomic_DNA"/>
</dbReference>
<dbReference type="AlphaFoldDB" id="A0A419S533"/>
<proteinExistence type="predicted"/>
<reference evidence="1 2" key="1">
    <citation type="submission" date="2016-07" db="EMBL/GenBank/DDBJ databases">
        <title>Genome of Pelobium manganitolerans.</title>
        <authorList>
            <person name="Wu S."/>
            <person name="Wang G."/>
        </authorList>
    </citation>
    <scope>NUCLEOTIDE SEQUENCE [LARGE SCALE GENOMIC DNA]</scope>
    <source>
        <strain evidence="1 2">YS-25</strain>
    </source>
</reference>
<keyword evidence="2" id="KW-1185">Reference proteome</keyword>
<organism evidence="1 2">
    <name type="scientific">Pelobium manganitolerans</name>
    <dbReference type="NCBI Taxonomy" id="1842495"/>
    <lineage>
        <taxon>Bacteria</taxon>
        <taxon>Pseudomonadati</taxon>
        <taxon>Bacteroidota</taxon>
        <taxon>Sphingobacteriia</taxon>
        <taxon>Sphingobacteriales</taxon>
        <taxon>Sphingobacteriaceae</taxon>
        <taxon>Pelobium</taxon>
    </lineage>
</organism>
<protein>
    <submittedName>
        <fullName evidence="1">Uncharacterized protein</fullName>
    </submittedName>
</protein>
<accession>A0A419S533</accession>
<comment type="caution">
    <text evidence="1">The sequence shown here is derived from an EMBL/GenBank/DDBJ whole genome shotgun (WGS) entry which is preliminary data.</text>
</comment>
<dbReference type="Proteomes" id="UP000283433">
    <property type="component" value="Unassembled WGS sequence"/>
</dbReference>
<evidence type="ECO:0000313" key="1">
    <source>
        <dbReference type="EMBL" id="RKD15218.1"/>
    </source>
</evidence>
<sequence length="150" mass="17307">MKQQQKYNNGQSLYYIDYTGYEVFRAKITVYEPSTFLYKINFKVSGTDLVMIADVPEQSLITLEELMTNRNSVNTNLPEGFKDESVGTLLFVSAGEIYVGTLNFDKNWKDYKTGNYVDDVTHWMHVEGFPDTEFGSARFYDEGELTDEPQ</sequence>